<dbReference type="SUPFAM" id="SSF53850">
    <property type="entry name" value="Periplasmic binding protein-like II"/>
    <property type="match status" value="1"/>
</dbReference>
<dbReference type="AlphaFoldDB" id="A0A081CAG1"/>
<accession>A0A081CAG1</accession>
<dbReference type="Pfam" id="PF13416">
    <property type="entry name" value="SBP_bac_8"/>
    <property type="match status" value="1"/>
</dbReference>
<proteinExistence type="predicted"/>
<dbReference type="STRING" id="1499967.U27_01467"/>
<protein>
    <submittedName>
        <fullName evidence="1">Uncharacterized protein</fullName>
    </submittedName>
</protein>
<evidence type="ECO:0000313" key="1">
    <source>
        <dbReference type="EMBL" id="GAK61566.1"/>
    </source>
</evidence>
<name>A0A081CAG1_VECG1</name>
<dbReference type="HOGENOM" id="CLU_2393821_0_0_0"/>
<dbReference type="Proteomes" id="UP000030661">
    <property type="component" value="Unassembled WGS sequence"/>
</dbReference>
<gene>
    <name evidence="1" type="ORF">U27_01467</name>
</gene>
<dbReference type="PANTHER" id="PTHR42779">
    <property type="entry name" value="PROTEIN YNJB"/>
    <property type="match status" value="1"/>
</dbReference>
<evidence type="ECO:0000313" key="2">
    <source>
        <dbReference type="Proteomes" id="UP000030661"/>
    </source>
</evidence>
<dbReference type="EMBL" id="DF820480">
    <property type="protein sequence ID" value="GAK61566.1"/>
    <property type="molecule type" value="Genomic_DNA"/>
</dbReference>
<reference evidence="1" key="1">
    <citation type="journal article" date="2015" name="PeerJ">
        <title>First genomic representation of candidate bacterial phylum KSB3 points to enhanced environmental sensing as a trigger of wastewater bulking.</title>
        <authorList>
            <person name="Sekiguchi Y."/>
            <person name="Ohashi A."/>
            <person name="Parks D.H."/>
            <person name="Yamauchi T."/>
            <person name="Tyson G.W."/>
            <person name="Hugenholtz P."/>
        </authorList>
    </citation>
    <scope>NUCLEOTIDE SEQUENCE [LARGE SCALE GENOMIC DNA]</scope>
</reference>
<organism evidence="1">
    <name type="scientific">Vecturithrix granuli</name>
    <dbReference type="NCBI Taxonomy" id="1499967"/>
    <lineage>
        <taxon>Bacteria</taxon>
        <taxon>Candidatus Moduliflexota</taxon>
        <taxon>Candidatus Vecturitrichia</taxon>
        <taxon>Candidatus Vecturitrichales</taxon>
        <taxon>Candidatus Vecturitrichaceae</taxon>
        <taxon>Candidatus Vecturithrix</taxon>
    </lineage>
</organism>
<sequence length="93" mass="10482">MRSSQNGLLFGPFADLLPNQTLVNWERASVKNDFGEPVEGMESPYGRAQVVFAYDTARLSAPPKTMGELFDWIRQYPGKFAYPAPPDFSCSRF</sequence>
<dbReference type="PANTHER" id="PTHR42779:SF1">
    <property type="entry name" value="PROTEIN YNJB"/>
    <property type="match status" value="1"/>
</dbReference>
<dbReference type="eggNOG" id="COG4134">
    <property type="taxonomic scope" value="Bacteria"/>
</dbReference>
<dbReference type="InterPro" id="IPR006059">
    <property type="entry name" value="SBP"/>
</dbReference>
<keyword evidence="2" id="KW-1185">Reference proteome</keyword>